<dbReference type="AlphaFoldDB" id="A0A838CNY1"/>
<organism evidence="1 2">
    <name type="scientific">Halobacillus locisalis</name>
    <dbReference type="NCBI Taxonomy" id="220753"/>
    <lineage>
        <taxon>Bacteria</taxon>
        <taxon>Bacillati</taxon>
        <taxon>Bacillota</taxon>
        <taxon>Bacilli</taxon>
        <taxon>Bacillales</taxon>
        <taxon>Bacillaceae</taxon>
        <taxon>Halobacillus</taxon>
    </lineage>
</organism>
<evidence type="ECO:0000313" key="2">
    <source>
        <dbReference type="Proteomes" id="UP000571017"/>
    </source>
</evidence>
<name>A0A838CNY1_9BACI</name>
<dbReference type="RefSeq" id="WP_181470700.1">
    <property type="nucleotide sequence ID" value="NZ_JACEFG010000001.1"/>
</dbReference>
<keyword evidence="2" id="KW-1185">Reference proteome</keyword>
<evidence type="ECO:0000313" key="1">
    <source>
        <dbReference type="EMBL" id="MBA2173654.1"/>
    </source>
</evidence>
<accession>A0A838CNY1</accession>
<dbReference type="EMBL" id="JACEFG010000001">
    <property type="protein sequence ID" value="MBA2173654.1"/>
    <property type="molecule type" value="Genomic_DNA"/>
</dbReference>
<proteinExistence type="predicted"/>
<protein>
    <submittedName>
        <fullName evidence="1">Uncharacterized protein</fullName>
    </submittedName>
</protein>
<sequence>MLTRRRNGFGGYSYYPKQHEFSLVCTYKESGHRYIIIQYPALPFCYRLFNRLGIDLLEQPLHRLLAPYLDAIDQGFYDDPELAQYIHKWMKK</sequence>
<gene>
    <name evidence="1" type="ORF">H0266_01965</name>
</gene>
<comment type="caution">
    <text evidence="1">The sequence shown here is derived from an EMBL/GenBank/DDBJ whole genome shotgun (WGS) entry which is preliminary data.</text>
</comment>
<dbReference type="Proteomes" id="UP000571017">
    <property type="component" value="Unassembled WGS sequence"/>
</dbReference>
<reference evidence="1 2" key="1">
    <citation type="journal article" date="2004" name="Extremophiles">
        <title>Halobacillus locisalis sp. nov., a halophilic bacterium isolated from a marine solar saltern of the Yellow Sea in Korea.</title>
        <authorList>
            <person name="Yoon J.H."/>
            <person name="Kang K.H."/>
            <person name="Oh T.K."/>
            <person name="Park Y.H."/>
        </authorList>
    </citation>
    <scope>NUCLEOTIDE SEQUENCE [LARGE SCALE GENOMIC DNA]</scope>
    <source>
        <strain evidence="1 2">KCTC 3788</strain>
    </source>
</reference>